<dbReference type="Pfam" id="PF01544">
    <property type="entry name" value="CorA"/>
    <property type="match status" value="1"/>
</dbReference>
<feature type="transmembrane region" description="Helical" evidence="12">
    <location>
        <begin position="331"/>
        <end position="349"/>
    </location>
</feature>
<dbReference type="Proteomes" id="UP000321058">
    <property type="component" value="Unassembled WGS sequence"/>
</dbReference>
<dbReference type="InterPro" id="IPR045863">
    <property type="entry name" value="CorA_TM1_TM2"/>
</dbReference>
<dbReference type="GO" id="GO:0050897">
    <property type="term" value="F:cobalt ion binding"/>
    <property type="evidence" value="ECO:0007669"/>
    <property type="project" value="TreeGrafter"/>
</dbReference>
<dbReference type="Gene3D" id="1.20.58.340">
    <property type="entry name" value="Magnesium transport protein CorA, transmembrane region"/>
    <property type="match status" value="2"/>
</dbReference>
<organism evidence="14 15">
    <name type="scientific">Reyranella soli</name>
    <dbReference type="NCBI Taxonomy" id="1230389"/>
    <lineage>
        <taxon>Bacteria</taxon>
        <taxon>Pseudomonadati</taxon>
        <taxon>Pseudomonadota</taxon>
        <taxon>Alphaproteobacteria</taxon>
        <taxon>Hyphomicrobiales</taxon>
        <taxon>Reyranellaceae</taxon>
        <taxon>Reyranella</taxon>
    </lineage>
</organism>
<dbReference type="InterPro" id="IPR004488">
    <property type="entry name" value="Mg/Co-transport_prot_CorA"/>
</dbReference>
<keyword evidence="5 12" id="KW-0812">Transmembrane</keyword>
<dbReference type="AlphaFoldDB" id="A0A512NAU2"/>
<dbReference type="GO" id="GO:0015087">
    <property type="term" value="F:cobalt ion transmembrane transporter activity"/>
    <property type="evidence" value="ECO:0007669"/>
    <property type="project" value="UniProtKB-UniRule"/>
</dbReference>
<evidence type="ECO:0000256" key="12">
    <source>
        <dbReference type="RuleBase" id="RU362010"/>
    </source>
</evidence>
<comment type="catalytic activity">
    <reaction evidence="10">
        <text>Mg(2+)(in) = Mg(2+)(out)</text>
        <dbReference type="Rhea" id="RHEA:29827"/>
        <dbReference type="ChEBI" id="CHEBI:18420"/>
    </reaction>
</comment>
<dbReference type="CDD" id="cd12828">
    <property type="entry name" value="TmCorA-like_1"/>
    <property type="match status" value="1"/>
</dbReference>
<dbReference type="SUPFAM" id="SSF143865">
    <property type="entry name" value="CorA soluble domain-like"/>
    <property type="match status" value="1"/>
</dbReference>
<feature type="region of interest" description="Disordered" evidence="13">
    <location>
        <begin position="1"/>
        <end position="21"/>
    </location>
</feature>
<dbReference type="GO" id="GO:0005886">
    <property type="term" value="C:plasma membrane"/>
    <property type="evidence" value="ECO:0007669"/>
    <property type="project" value="UniProtKB-SubCell"/>
</dbReference>
<dbReference type="Gene3D" id="3.30.460.20">
    <property type="entry name" value="CorA soluble domain-like"/>
    <property type="match status" value="1"/>
</dbReference>
<keyword evidence="8 12" id="KW-0406">Ion transport</keyword>
<evidence type="ECO:0000256" key="13">
    <source>
        <dbReference type="SAM" id="MobiDB-lite"/>
    </source>
</evidence>
<evidence type="ECO:0000256" key="1">
    <source>
        <dbReference type="ARBA" id="ARBA00004651"/>
    </source>
</evidence>
<keyword evidence="6 12" id="KW-0460">Magnesium</keyword>
<name>A0A512NAU2_9HYPH</name>
<evidence type="ECO:0000313" key="14">
    <source>
        <dbReference type="EMBL" id="GEP56064.1"/>
    </source>
</evidence>
<protein>
    <recommendedName>
        <fullName evidence="12">Magnesium transport protein CorA</fullName>
    </recommendedName>
</protein>
<evidence type="ECO:0000256" key="5">
    <source>
        <dbReference type="ARBA" id="ARBA00022692"/>
    </source>
</evidence>
<keyword evidence="7 12" id="KW-1133">Transmembrane helix</keyword>
<evidence type="ECO:0000256" key="7">
    <source>
        <dbReference type="ARBA" id="ARBA00022989"/>
    </source>
</evidence>
<evidence type="ECO:0000256" key="10">
    <source>
        <dbReference type="ARBA" id="ARBA00034269"/>
    </source>
</evidence>
<evidence type="ECO:0000256" key="9">
    <source>
        <dbReference type="ARBA" id="ARBA00023136"/>
    </source>
</evidence>
<dbReference type="FunFam" id="1.20.58.340:FF:000004">
    <property type="entry name" value="Magnesium transport protein CorA"/>
    <property type="match status" value="1"/>
</dbReference>
<evidence type="ECO:0000256" key="3">
    <source>
        <dbReference type="ARBA" id="ARBA00022448"/>
    </source>
</evidence>
<comment type="function">
    <text evidence="11">Mediates influx of magnesium ions. Alternates between open and closed states. Activated by low cytoplasmic Mg(2+) levels. Inactive when cytoplasmic Mg(2+) levels are high.</text>
</comment>
<comment type="subcellular location">
    <subcellularLocation>
        <location evidence="1">Cell membrane</location>
        <topology evidence="1">Multi-pass membrane protein</topology>
    </subcellularLocation>
    <subcellularLocation>
        <location evidence="12">Membrane</location>
        <topology evidence="12">Multi-pass membrane protein</topology>
    </subcellularLocation>
</comment>
<dbReference type="PANTHER" id="PTHR46494">
    <property type="entry name" value="CORA FAMILY METAL ION TRANSPORTER (EUROFUNG)"/>
    <property type="match status" value="1"/>
</dbReference>
<keyword evidence="15" id="KW-1185">Reference proteome</keyword>
<keyword evidence="9 12" id="KW-0472">Membrane</keyword>
<dbReference type="GO" id="GO:0000287">
    <property type="term" value="F:magnesium ion binding"/>
    <property type="evidence" value="ECO:0007669"/>
    <property type="project" value="TreeGrafter"/>
</dbReference>
<keyword evidence="3 12" id="KW-0813">Transport</keyword>
<dbReference type="SUPFAM" id="SSF144083">
    <property type="entry name" value="Magnesium transport protein CorA, transmembrane region"/>
    <property type="match status" value="1"/>
</dbReference>
<dbReference type="EMBL" id="BKAJ01000054">
    <property type="protein sequence ID" value="GEP56064.1"/>
    <property type="molecule type" value="Genomic_DNA"/>
</dbReference>
<gene>
    <name evidence="12 14" type="primary">corA</name>
    <name evidence="14" type="ORF">RSO01_32300</name>
</gene>
<evidence type="ECO:0000256" key="2">
    <source>
        <dbReference type="ARBA" id="ARBA00009765"/>
    </source>
</evidence>
<evidence type="ECO:0000313" key="15">
    <source>
        <dbReference type="Proteomes" id="UP000321058"/>
    </source>
</evidence>
<accession>A0A512NAU2</accession>
<comment type="caution">
    <text evidence="14">The sequence shown here is derived from an EMBL/GenBank/DDBJ whole genome shotgun (WGS) entry which is preliminary data.</text>
</comment>
<keyword evidence="4 12" id="KW-1003">Cell membrane</keyword>
<comment type="similarity">
    <text evidence="2 12">Belongs to the CorA metal ion transporter (MIT) (TC 1.A.35) family.</text>
</comment>
<dbReference type="PANTHER" id="PTHR46494:SF1">
    <property type="entry name" value="CORA FAMILY METAL ION TRANSPORTER (EUROFUNG)"/>
    <property type="match status" value="1"/>
</dbReference>
<feature type="transmembrane region" description="Helical" evidence="12">
    <location>
        <begin position="290"/>
        <end position="311"/>
    </location>
</feature>
<evidence type="ECO:0000256" key="11">
    <source>
        <dbReference type="ARBA" id="ARBA00045497"/>
    </source>
</evidence>
<evidence type="ECO:0000256" key="6">
    <source>
        <dbReference type="ARBA" id="ARBA00022842"/>
    </source>
</evidence>
<dbReference type="NCBIfam" id="TIGR00383">
    <property type="entry name" value="corA"/>
    <property type="match status" value="1"/>
</dbReference>
<reference evidence="14 15" key="1">
    <citation type="submission" date="2019-07" db="EMBL/GenBank/DDBJ databases">
        <title>Whole genome shotgun sequence of Reyranella soli NBRC 108950.</title>
        <authorList>
            <person name="Hosoyama A."/>
            <person name="Uohara A."/>
            <person name="Ohji S."/>
            <person name="Ichikawa N."/>
        </authorList>
    </citation>
    <scope>NUCLEOTIDE SEQUENCE [LARGE SCALE GENOMIC DNA]</scope>
    <source>
        <strain evidence="14 15">NBRC 108950</strain>
    </source>
</reference>
<evidence type="ECO:0000256" key="8">
    <source>
        <dbReference type="ARBA" id="ARBA00023065"/>
    </source>
</evidence>
<dbReference type="InterPro" id="IPR045861">
    <property type="entry name" value="CorA_cytoplasmic_dom"/>
</dbReference>
<sequence>MDGIIHRHTKPGTAPGTLAGRAPVPDEALDFTLVEYTSEDVQVLHGVEVDECRFHLGTPGHTWIDVAGRPSSDMLRDLGMAFNLHPLALEDVFHANQRSKLDLYEGQGFIVLNDPIYEDGVLIPRQASIFFGDNYVISFHDHKQDIFKPVRDRVQTAGSRLRTFGIDYLVYALVDLVVDRKFPLIEALSTHLEELEDEALEHPTDDTLYHIHQARRALVTFHRLQWAERETVLALMRPEVPFIMPETRTYLRDCFDHAVAVLELVESYREMTNGLMEVYLMHASNRMAEVMKTMAIITVFFMPLSFLAGIYGMNFERDAGNMPELGWKYGYAFFWVMVVVIVCGLFVWLKRKRWI</sequence>
<feature type="compositionally biased region" description="Basic residues" evidence="13">
    <location>
        <begin position="1"/>
        <end position="10"/>
    </location>
</feature>
<dbReference type="GO" id="GO:0015095">
    <property type="term" value="F:magnesium ion transmembrane transporter activity"/>
    <property type="evidence" value="ECO:0007669"/>
    <property type="project" value="UniProtKB-UniRule"/>
</dbReference>
<evidence type="ECO:0000256" key="4">
    <source>
        <dbReference type="ARBA" id="ARBA00022475"/>
    </source>
</evidence>
<proteinExistence type="inferred from homology"/>
<dbReference type="InterPro" id="IPR002523">
    <property type="entry name" value="MgTranspt_CorA/ZnTranspt_ZntB"/>
</dbReference>
<dbReference type="RefSeq" id="WP_170303105.1">
    <property type="nucleotide sequence ID" value="NZ_BKAJ01000054.1"/>
</dbReference>